<keyword evidence="2" id="KW-0659">Purine metabolism</keyword>
<dbReference type="SUPFAM" id="SSF51182">
    <property type="entry name" value="RmlC-like cupins"/>
    <property type="match status" value="1"/>
</dbReference>
<dbReference type="GO" id="GO:0016829">
    <property type="term" value="F:lyase activity"/>
    <property type="evidence" value="ECO:0007669"/>
    <property type="project" value="UniProtKB-KW"/>
</dbReference>
<evidence type="ECO:0000256" key="4">
    <source>
        <dbReference type="ARBA" id="ARBA00047684"/>
    </source>
</evidence>
<comment type="caution">
    <text evidence="5">The sequence shown here is derived from an EMBL/GenBank/DDBJ whole genome shotgun (WGS) entry which is preliminary data.</text>
</comment>
<protein>
    <submittedName>
        <fullName evidence="5">Ureidoglycolate lyase</fullName>
    </submittedName>
</protein>
<keyword evidence="6" id="KW-1185">Reference proteome</keyword>
<dbReference type="InterPro" id="IPR011051">
    <property type="entry name" value="RmlC_Cupin_sf"/>
</dbReference>
<dbReference type="Proteomes" id="UP000602181">
    <property type="component" value="Unassembled WGS sequence"/>
</dbReference>
<sequence>MDRMTIKAIPIGEFDFTPYGTYYNLKEDAERVSHTKTDAYEDHMTKAPLIDTPGHLGYTIGGAAPCEVRSMEKHAHTEEAIFCMAEPVILCVALARGGEPPRAEDVRAVLLSPGEAAVMAREVWHDACRGLGKPAGYYYLAKAGERPADWLPVSGGPVALEY</sequence>
<dbReference type="EMBL" id="JACOIH010000043">
    <property type="protein sequence ID" value="MBC3939916.1"/>
    <property type="molecule type" value="Genomic_DNA"/>
</dbReference>
<name>A0ABR7AHI1_9FIRM</name>
<reference evidence="5 6" key="1">
    <citation type="submission" date="2020-08" db="EMBL/GenBank/DDBJ databases">
        <authorList>
            <person name="Liu C."/>
            <person name="Sun Q."/>
        </authorList>
    </citation>
    <scope>NUCLEOTIDE SEQUENCE [LARGE SCALE GENOMIC DNA]</scope>
    <source>
        <strain evidence="5 6">22A2-44</strain>
    </source>
</reference>
<keyword evidence="3 5" id="KW-0456">Lyase</keyword>
<proteinExistence type="predicted"/>
<gene>
    <name evidence="5" type="ORF">H8R05_13470</name>
</gene>
<comment type="subunit">
    <text evidence="1">Homodimer.</text>
</comment>
<evidence type="ECO:0000256" key="1">
    <source>
        <dbReference type="ARBA" id="ARBA00011738"/>
    </source>
</evidence>
<evidence type="ECO:0000256" key="3">
    <source>
        <dbReference type="ARBA" id="ARBA00023239"/>
    </source>
</evidence>
<comment type="catalytic activity">
    <reaction evidence="4">
        <text>(S)-ureidoglycolate = urea + glyoxylate</text>
        <dbReference type="Rhea" id="RHEA:11304"/>
        <dbReference type="ChEBI" id="CHEBI:16199"/>
        <dbReference type="ChEBI" id="CHEBI:36655"/>
        <dbReference type="ChEBI" id="CHEBI:57296"/>
        <dbReference type="EC" id="4.3.2.3"/>
    </reaction>
</comment>
<dbReference type="Pfam" id="PF04115">
    <property type="entry name" value="Ureidogly_lyase"/>
    <property type="match status" value="1"/>
</dbReference>
<accession>A0ABR7AHI1</accession>
<evidence type="ECO:0000256" key="2">
    <source>
        <dbReference type="ARBA" id="ARBA00022631"/>
    </source>
</evidence>
<dbReference type="InterPro" id="IPR007247">
    <property type="entry name" value="Ureidogly_lyase"/>
</dbReference>
<dbReference type="Gene3D" id="2.60.120.480">
    <property type="entry name" value="Ureidoglycolate hydrolase"/>
    <property type="match status" value="1"/>
</dbReference>
<dbReference type="InterPro" id="IPR024060">
    <property type="entry name" value="Ureidoglycolate_lyase_dom_sf"/>
</dbReference>
<evidence type="ECO:0000313" key="6">
    <source>
        <dbReference type="Proteomes" id="UP000602181"/>
    </source>
</evidence>
<organism evidence="5 6">
    <name type="scientific">Anaerotruncus massiliensis</name>
    <name type="common">ex Togo et al. 2019</name>
    <dbReference type="NCBI Taxonomy" id="1673720"/>
    <lineage>
        <taxon>Bacteria</taxon>
        <taxon>Bacillati</taxon>
        <taxon>Bacillota</taxon>
        <taxon>Clostridia</taxon>
        <taxon>Eubacteriales</taxon>
        <taxon>Oscillospiraceae</taxon>
        <taxon>Anaerotruncus</taxon>
    </lineage>
</organism>
<evidence type="ECO:0000313" key="5">
    <source>
        <dbReference type="EMBL" id="MBC3939916.1"/>
    </source>
</evidence>